<reference evidence="16 17" key="1">
    <citation type="submission" date="2018-04" db="EMBL/GenBank/DDBJ databases">
        <title>Genomic Encyclopedia of Archaeal and Bacterial Type Strains, Phase II (KMG-II): from individual species to whole genera.</title>
        <authorList>
            <person name="Goeker M."/>
        </authorList>
    </citation>
    <scope>NUCLEOTIDE SEQUENCE [LARGE SCALE GENOMIC DNA]</scope>
    <source>
        <strain evidence="16 17">DSM 45169</strain>
    </source>
</reference>
<dbReference type="NCBIfam" id="TIGR01144">
    <property type="entry name" value="ATP_synt_b"/>
    <property type="match status" value="1"/>
</dbReference>
<dbReference type="EMBL" id="PZZP01000002">
    <property type="protein sequence ID" value="PTM56754.1"/>
    <property type="molecule type" value="Genomic_DNA"/>
</dbReference>
<evidence type="ECO:0000256" key="12">
    <source>
        <dbReference type="ARBA" id="ARBA00037847"/>
    </source>
</evidence>
<keyword evidence="4 13" id="KW-0138">CF(0)</keyword>
<dbReference type="Gene3D" id="6.10.250.1580">
    <property type="match status" value="1"/>
</dbReference>
<evidence type="ECO:0000256" key="6">
    <source>
        <dbReference type="ARBA" id="ARBA00022781"/>
    </source>
</evidence>
<comment type="similarity">
    <text evidence="1 13 14">Belongs to the ATPase B chain family.</text>
</comment>
<dbReference type="RefSeq" id="WP_245891242.1">
    <property type="nucleotide sequence ID" value="NZ_PZZP01000002.1"/>
</dbReference>
<evidence type="ECO:0000256" key="2">
    <source>
        <dbReference type="ARBA" id="ARBA00022448"/>
    </source>
</evidence>
<keyword evidence="10 13" id="KW-0066">ATP synthesis</keyword>
<evidence type="ECO:0000256" key="11">
    <source>
        <dbReference type="ARBA" id="ARBA00025198"/>
    </source>
</evidence>
<keyword evidence="6 13" id="KW-0375">Hydrogen ion transport</keyword>
<dbReference type="SUPFAM" id="SSF81573">
    <property type="entry name" value="F1F0 ATP synthase subunit B, membrane domain"/>
    <property type="match status" value="1"/>
</dbReference>
<dbReference type="InterPro" id="IPR002146">
    <property type="entry name" value="ATP_synth_b/b'su_bac/chlpt"/>
</dbReference>
<dbReference type="CDD" id="cd06503">
    <property type="entry name" value="ATP-synt_Fo_b"/>
    <property type="match status" value="1"/>
</dbReference>
<proteinExistence type="inferred from homology"/>
<dbReference type="GO" id="GO:0005886">
    <property type="term" value="C:plasma membrane"/>
    <property type="evidence" value="ECO:0007669"/>
    <property type="project" value="UniProtKB-SubCell"/>
</dbReference>
<dbReference type="AlphaFoldDB" id="A0A2T4Z4D4"/>
<keyword evidence="5 13" id="KW-0812">Transmembrane</keyword>
<keyword evidence="2 13" id="KW-0813">Transport</keyword>
<keyword evidence="3 13" id="KW-1003">Cell membrane</keyword>
<dbReference type="InterPro" id="IPR050059">
    <property type="entry name" value="ATP_synthase_B_chain"/>
</dbReference>
<feature type="coiled-coil region" evidence="15">
    <location>
        <begin position="31"/>
        <end position="116"/>
    </location>
</feature>
<dbReference type="HAMAP" id="MF_01398">
    <property type="entry name" value="ATP_synth_b_bprime"/>
    <property type="match status" value="1"/>
</dbReference>
<dbReference type="Proteomes" id="UP000241639">
    <property type="component" value="Unassembled WGS sequence"/>
</dbReference>
<evidence type="ECO:0000256" key="7">
    <source>
        <dbReference type="ARBA" id="ARBA00022989"/>
    </source>
</evidence>
<organism evidence="16 17">
    <name type="scientific">Desmospora activa DSM 45169</name>
    <dbReference type="NCBI Taxonomy" id="1121389"/>
    <lineage>
        <taxon>Bacteria</taxon>
        <taxon>Bacillati</taxon>
        <taxon>Bacillota</taxon>
        <taxon>Bacilli</taxon>
        <taxon>Bacillales</taxon>
        <taxon>Thermoactinomycetaceae</taxon>
        <taxon>Desmospora</taxon>
    </lineage>
</organism>
<evidence type="ECO:0000256" key="8">
    <source>
        <dbReference type="ARBA" id="ARBA00023065"/>
    </source>
</evidence>
<dbReference type="GO" id="GO:0045259">
    <property type="term" value="C:proton-transporting ATP synthase complex"/>
    <property type="evidence" value="ECO:0007669"/>
    <property type="project" value="UniProtKB-KW"/>
</dbReference>
<keyword evidence="8 13" id="KW-0406">Ion transport</keyword>
<keyword evidence="9 13" id="KW-0472">Membrane</keyword>
<comment type="function">
    <text evidence="13">Component of the F(0) channel, it forms part of the peripheral stalk, linking F(1) to F(0).</text>
</comment>
<evidence type="ECO:0000256" key="4">
    <source>
        <dbReference type="ARBA" id="ARBA00022547"/>
    </source>
</evidence>
<comment type="subcellular location">
    <subcellularLocation>
        <location evidence="13">Cell membrane</location>
        <topology evidence="13">Single-pass membrane protein</topology>
    </subcellularLocation>
    <subcellularLocation>
        <location evidence="12">Endomembrane system</location>
        <topology evidence="12">Single-pass membrane protein</topology>
    </subcellularLocation>
</comment>
<dbReference type="PANTHER" id="PTHR33445">
    <property type="entry name" value="ATP SYNTHASE SUBUNIT B', CHLOROPLASTIC"/>
    <property type="match status" value="1"/>
</dbReference>
<dbReference type="InterPro" id="IPR005864">
    <property type="entry name" value="ATP_synth_F0_bsu_bac"/>
</dbReference>
<evidence type="ECO:0000256" key="15">
    <source>
        <dbReference type="SAM" id="Coils"/>
    </source>
</evidence>
<gene>
    <name evidence="13" type="primary">atpF</name>
    <name evidence="16" type="ORF">C8J48_3079</name>
</gene>
<keyword evidence="15" id="KW-0175">Coiled coil</keyword>
<keyword evidence="7 13" id="KW-1133">Transmembrane helix</keyword>
<dbReference type="Pfam" id="PF00430">
    <property type="entry name" value="ATP-synt_B"/>
    <property type="match status" value="1"/>
</dbReference>
<dbReference type="GO" id="GO:0012505">
    <property type="term" value="C:endomembrane system"/>
    <property type="evidence" value="ECO:0007669"/>
    <property type="project" value="UniProtKB-SubCell"/>
</dbReference>
<evidence type="ECO:0000256" key="1">
    <source>
        <dbReference type="ARBA" id="ARBA00005513"/>
    </source>
</evidence>
<dbReference type="GO" id="GO:0046961">
    <property type="term" value="F:proton-transporting ATPase activity, rotational mechanism"/>
    <property type="evidence" value="ECO:0007669"/>
    <property type="project" value="TreeGrafter"/>
</dbReference>
<evidence type="ECO:0000313" key="17">
    <source>
        <dbReference type="Proteomes" id="UP000241639"/>
    </source>
</evidence>
<sequence>MSIELGTMLFQLGAFLVLMLLVSRFALRPIMSTMEERQNHIENQISQAEKNREEAEKLAAEQREALKQARQEAQEILERAKSQKEREAEKILQEANTRAQKIIEDATAEINREKEKALHDLQAQVGGLSVALASKMIEKELSEKEHSQLVDRYLKQVGELQ</sequence>
<protein>
    <recommendedName>
        <fullName evidence="13">ATP synthase subunit b</fullName>
    </recommendedName>
    <alternativeName>
        <fullName evidence="13">ATP synthase F(0) sector subunit b</fullName>
    </alternativeName>
    <alternativeName>
        <fullName evidence="13">ATPase subunit I</fullName>
    </alternativeName>
    <alternativeName>
        <fullName evidence="13">F-type ATPase subunit b</fullName>
        <shortName evidence="13">F-ATPase subunit b</shortName>
    </alternativeName>
</protein>
<dbReference type="InterPro" id="IPR028987">
    <property type="entry name" value="ATP_synth_B-like_membr_sf"/>
</dbReference>
<evidence type="ECO:0000256" key="14">
    <source>
        <dbReference type="RuleBase" id="RU003848"/>
    </source>
</evidence>
<evidence type="ECO:0000313" key="16">
    <source>
        <dbReference type="EMBL" id="PTM56754.1"/>
    </source>
</evidence>
<comment type="caution">
    <text evidence="16">The sequence shown here is derived from an EMBL/GenBank/DDBJ whole genome shotgun (WGS) entry which is preliminary data.</text>
</comment>
<evidence type="ECO:0000256" key="9">
    <source>
        <dbReference type="ARBA" id="ARBA00023136"/>
    </source>
</evidence>
<evidence type="ECO:0000256" key="13">
    <source>
        <dbReference type="HAMAP-Rule" id="MF_01398"/>
    </source>
</evidence>
<comment type="function">
    <text evidence="11 13">F(1)F(0) ATP synthase produces ATP from ADP in the presence of a proton or sodium gradient. F-type ATPases consist of two structural domains, F(1) containing the extramembraneous catalytic core and F(0) containing the membrane proton channel, linked together by a central stalk and a peripheral stalk. During catalysis, ATP synthesis in the catalytic domain of F(1) is coupled via a rotary mechanism of the central stalk subunits to proton translocation.</text>
</comment>
<dbReference type="PANTHER" id="PTHR33445:SF1">
    <property type="entry name" value="ATP SYNTHASE SUBUNIT B"/>
    <property type="match status" value="1"/>
</dbReference>
<feature type="transmembrane region" description="Helical" evidence="13">
    <location>
        <begin position="6"/>
        <end position="27"/>
    </location>
</feature>
<evidence type="ECO:0000256" key="10">
    <source>
        <dbReference type="ARBA" id="ARBA00023310"/>
    </source>
</evidence>
<evidence type="ECO:0000256" key="3">
    <source>
        <dbReference type="ARBA" id="ARBA00022475"/>
    </source>
</evidence>
<accession>A0A2T4Z4D4</accession>
<dbReference type="GO" id="GO:0046933">
    <property type="term" value="F:proton-transporting ATP synthase activity, rotational mechanism"/>
    <property type="evidence" value="ECO:0007669"/>
    <property type="project" value="UniProtKB-UniRule"/>
</dbReference>
<evidence type="ECO:0000256" key="5">
    <source>
        <dbReference type="ARBA" id="ARBA00022692"/>
    </source>
</evidence>
<keyword evidence="17" id="KW-1185">Reference proteome</keyword>
<name>A0A2T4Z4D4_9BACL</name>
<comment type="subunit">
    <text evidence="13">F-type ATPases have 2 components, F(1) - the catalytic core - and F(0) - the membrane proton channel. F(1) has five subunits: alpha(3), beta(3), gamma(1), delta(1), epsilon(1). F(0) has three main subunits: a(1), b(2) and c(10-14). The alpha and beta chains form an alternating ring which encloses part of the gamma chain. F(1) is attached to F(0) by a central stalk formed by the gamma and epsilon chains, while a peripheral stalk is formed by the delta and b chains.</text>
</comment>